<dbReference type="EMBL" id="JALNTZ010000008">
    <property type="protein sequence ID" value="KAJ3642356.1"/>
    <property type="molecule type" value="Genomic_DNA"/>
</dbReference>
<keyword evidence="4" id="KW-0677">Repeat</keyword>
<reference evidence="12" key="1">
    <citation type="journal article" date="2023" name="G3 (Bethesda)">
        <title>Whole genome assemblies of Zophobas morio and Tenebrio molitor.</title>
        <authorList>
            <person name="Kaur S."/>
            <person name="Stinson S.A."/>
            <person name="diCenzo G.C."/>
        </authorList>
    </citation>
    <scope>NUCLEOTIDE SEQUENCE</scope>
    <source>
        <strain evidence="12">QUZm001</strain>
    </source>
</reference>
<dbReference type="Gene3D" id="2.130.10.10">
    <property type="entry name" value="YVTN repeat-like/Quinoprotein amine dehydrogenase"/>
    <property type="match status" value="1"/>
</dbReference>
<dbReference type="InterPro" id="IPR015943">
    <property type="entry name" value="WD40/YVTN_repeat-like_dom_sf"/>
</dbReference>
<comment type="caution">
    <text evidence="12">The sequence shown here is derived from an EMBL/GenBank/DDBJ whole genome shotgun (WGS) entry which is preliminary data.</text>
</comment>
<dbReference type="SMART" id="SM00320">
    <property type="entry name" value="WD40"/>
    <property type="match status" value="5"/>
</dbReference>
<dbReference type="InterPro" id="IPR036322">
    <property type="entry name" value="WD40_repeat_dom_sf"/>
</dbReference>
<dbReference type="PANTHER" id="PTHR12442:SF12">
    <property type="entry name" value="DYNEIN AXONEMAL INTERMEDIATE CHAIN 4"/>
    <property type="match status" value="1"/>
</dbReference>
<evidence type="ECO:0000256" key="7">
    <source>
        <dbReference type="ARBA" id="ARBA00023212"/>
    </source>
</evidence>
<keyword evidence="6" id="KW-0969">Cilium</keyword>
<dbReference type="GO" id="GO:0045504">
    <property type="term" value="F:dynein heavy chain binding"/>
    <property type="evidence" value="ECO:0007669"/>
    <property type="project" value="TreeGrafter"/>
</dbReference>
<dbReference type="GO" id="GO:0005858">
    <property type="term" value="C:axonemal dynein complex"/>
    <property type="evidence" value="ECO:0007669"/>
    <property type="project" value="TreeGrafter"/>
</dbReference>
<evidence type="ECO:0000256" key="1">
    <source>
        <dbReference type="ARBA" id="ARBA00004611"/>
    </source>
</evidence>
<keyword evidence="5" id="KW-0282">Flagellum</keyword>
<keyword evidence="7" id="KW-0206">Cytoskeleton</keyword>
<dbReference type="InterPro" id="IPR001680">
    <property type="entry name" value="WD40_rpt"/>
</dbReference>
<evidence type="ECO:0000256" key="4">
    <source>
        <dbReference type="ARBA" id="ARBA00022737"/>
    </source>
</evidence>
<dbReference type="GO" id="GO:0120293">
    <property type="term" value="C:dynein axonemal particle"/>
    <property type="evidence" value="ECO:0007669"/>
    <property type="project" value="UniProtKB-SubCell"/>
</dbReference>
<dbReference type="Proteomes" id="UP001168821">
    <property type="component" value="Unassembled WGS sequence"/>
</dbReference>
<sequence length="581" mass="66877">MIRKVPKHITLILNETDTIFLLDLPSCIVPRDTPEGEASQVDNQLYDYLTTGKGRNRKVSSIGVQTIPVLLKTRHTQPIHYEFSDNSTFASNWEMYDTYKQKEFEETQDEYAYESDVTLDEEVVENDHQLKEEVSLEQLRKTQQEKELEALTVNENFFNAALVIERLLANNCYNEEQKHFKGILERDSDPVIKYNYKLELLWTFCNDDTRSRCVTGISFNSLSEDIIAVGYGKYYFIDRKSTGIVMIWNIKNPKQPEREYYFKHSVTSLAFSLKNPNYLAVGFYNGNLRVIDVSKRDLVLLGDDCVTSFEPVWDVLWFEQDGHEYFLACFGDGRICKYHFYDMQMEFVQIMRVEKVEGKLKGLKALRLFEGNQVSSSRHASVVRLCLHAGDPLLYFVATTEGVIHKCTPNYCTQHKGMFKAHEGAIHAIKFSPFIDKLFATCGDDFQECVWIEGIDEPLITSRYCMEPVLDVEWSPSHSTILVSLRGMDVFLWDFQRKVYSPQSQTKSPTNSRNTVCRFTAGGRCLLIGDVDGNVHVFAVSGLPMAAFFQKNLFLQSVKSILATNTEMMVKLGKLEAQKWI</sequence>
<gene>
    <name evidence="12" type="ORF">Zmor_025151</name>
</gene>
<evidence type="ECO:0000256" key="9">
    <source>
        <dbReference type="ARBA" id="ARBA00024190"/>
    </source>
</evidence>
<accession>A0AA38HSX6</accession>
<keyword evidence="2" id="KW-0963">Cytoplasm</keyword>
<evidence type="ECO:0000256" key="3">
    <source>
        <dbReference type="ARBA" id="ARBA00022574"/>
    </source>
</evidence>
<evidence type="ECO:0000313" key="12">
    <source>
        <dbReference type="EMBL" id="KAJ3642356.1"/>
    </source>
</evidence>
<evidence type="ECO:0000313" key="13">
    <source>
        <dbReference type="Proteomes" id="UP001168821"/>
    </source>
</evidence>
<dbReference type="AlphaFoldDB" id="A0AA38HSX6"/>
<dbReference type="SUPFAM" id="SSF50978">
    <property type="entry name" value="WD40 repeat-like"/>
    <property type="match status" value="1"/>
</dbReference>
<dbReference type="PANTHER" id="PTHR12442">
    <property type="entry name" value="DYNEIN INTERMEDIATE CHAIN"/>
    <property type="match status" value="1"/>
</dbReference>
<evidence type="ECO:0000256" key="5">
    <source>
        <dbReference type="ARBA" id="ARBA00022846"/>
    </source>
</evidence>
<dbReference type="InterPro" id="IPR050687">
    <property type="entry name" value="Dynein_IC"/>
</dbReference>
<protein>
    <recommendedName>
        <fullName evidence="10">Dynein axonemal intermediate chain 4</fullName>
    </recommendedName>
    <alternativeName>
        <fullName evidence="11">WD repeat-containing protein 78</fullName>
    </alternativeName>
</protein>
<evidence type="ECO:0000256" key="11">
    <source>
        <dbReference type="ARBA" id="ARBA00041557"/>
    </source>
</evidence>
<comment type="subcellular location">
    <subcellularLocation>
        <location evidence="1">Cytoplasm</location>
        <location evidence="1">Cytoskeleton</location>
        <location evidence="1">Flagellum axoneme</location>
    </subcellularLocation>
    <subcellularLocation>
        <location evidence="9">Dynein axonemal particle</location>
    </subcellularLocation>
</comment>
<dbReference type="FunFam" id="2.130.10.10:FF:003602">
    <property type="entry name" value="AGAP006036-PA"/>
    <property type="match status" value="1"/>
</dbReference>
<evidence type="ECO:0000256" key="8">
    <source>
        <dbReference type="ARBA" id="ARBA00023273"/>
    </source>
</evidence>
<evidence type="ECO:0000256" key="6">
    <source>
        <dbReference type="ARBA" id="ARBA00023069"/>
    </source>
</evidence>
<evidence type="ECO:0000256" key="10">
    <source>
        <dbReference type="ARBA" id="ARBA00040002"/>
    </source>
</evidence>
<evidence type="ECO:0000256" key="2">
    <source>
        <dbReference type="ARBA" id="ARBA00022490"/>
    </source>
</evidence>
<name>A0AA38HSX6_9CUCU</name>
<dbReference type="GO" id="GO:0003341">
    <property type="term" value="P:cilium movement"/>
    <property type="evidence" value="ECO:0007669"/>
    <property type="project" value="TreeGrafter"/>
</dbReference>
<proteinExistence type="predicted"/>
<keyword evidence="8" id="KW-0966">Cell projection</keyword>
<dbReference type="GO" id="GO:0045503">
    <property type="term" value="F:dynein light chain binding"/>
    <property type="evidence" value="ECO:0007669"/>
    <property type="project" value="TreeGrafter"/>
</dbReference>
<keyword evidence="3" id="KW-0853">WD repeat</keyword>
<organism evidence="12 13">
    <name type="scientific">Zophobas morio</name>
    <dbReference type="NCBI Taxonomy" id="2755281"/>
    <lineage>
        <taxon>Eukaryota</taxon>
        <taxon>Metazoa</taxon>
        <taxon>Ecdysozoa</taxon>
        <taxon>Arthropoda</taxon>
        <taxon>Hexapoda</taxon>
        <taxon>Insecta</taxon>
        <taxon>Pterygota</taxon>
        <taxon>Neoptera</taxon>
        <taxon>Endopterygota</taxon>
        <taxon>Coleoptera</taxon>
        <taxon>Polyphaga</taxon>
        <taxon>Cucujiformia</taxon>
        <taxon>Tenebrionidae</taxon>
        <taxon>Zophobas</taxon>
    </lineage>
</organism>
<keyword evidence="13" id="KW-1185">Reference proteome</keyword>